<organism evidence="3 4">
    <name type="scientific">Hydrogenobacter hydrogenophilus</name>
    <dbReference type="NCBI Taxonomy" id="35835"/>
    <lineage>
        <taxon>Bacteria</taxon>
        <taxon>Pseudomonadati</taxon>
        <taxon>Aquificota</taxon>
        <taxon>Aquificia</taxon>
        <taxon>Aquificales</taxon>
        <taxon>Aquificaceae</taxon>
        <taxon>Hydrogenobacter</taxon>
    </lineage>
</organism>
<dbReference type="PANTHER" id="PTHR45947:SF3">
    <property type="entry name" value="SULFOQUINOVOSYL TRANSFERASE SQD2"/>
    <property type="match status" value="1"/>
</dbReference>
<dbReference type="InterPro" id="IPR028098">
    <property type="entry name" value="Glyco_trans_4-like_N"/>
</dbReference>
<gene>
    <name evidence="3" type="ORF">SAMN06265353_1252</name>
</gene>
<dbReference type="InterPro" id="IPR001296">
    <property type="entry name" value="Glyco_trans_1"/>
</dbReference>
<protein>
    <submittedName>
        <fullName evidence="3">Glycosyltransferase involved in cell wall bisynthesis</fullName>
    </submittedName>
</protein>
<dbReference type="SUPFAM" id="SSF53756">
    <property type="entry name" value="UDP-Glycosyltransferase/glycogen phosphorylase"/>
    <property type="match status" value="1"/>
</dbReference>
<keyword evidence="4" id="KW-1185">Reference proteome</keyword>
<dbReference type="Gene3D" id="3.40.50.2000">
    <property type="entry name" value="Glycogen Phosphorylase B"/>
    <property type="match status" value="2"/>
</dbReference>
<evidence type="ECO:0000313" key="4">
    <source>
        <dbReference type="Proteomes" id="UP000218627"/>
    </source>
</evidence>
<dbReference type="EMBL" id="OBEN01000007">
    <property type="protein sequence ID" value="SNZ15003.1"/>
    <property type="molecule type" value="Genomic_DNA"/>
</dbReference>
<dbReference type="PANTHER" id="PTHR45947">
    <property type="entry name" value="SULFOQUINOVOSYL TRANSFERASE SQD2"/>
    <property type="match status" value="1"/>
</dbReference>
<dbReference type="InterPro" id="IPR050194">
    <property type="entry name" value="Glycosyltransferase_grp1"/>
</dbReference>
<dbReference type="Proteomes" id="UP000218627">
    <property type="component" value="Unassembled WGS sequence"/>
</dbReference>
<accession>A0A285P1G5</accession>
<dbReference type="Pfam" id="PF00534">
    <property type="entry name" value="Glycos_transf_1"/>
    <property type="match status" value="1"/>
</dbReference>
<evidence type="ECO:0000313" key="3">
    <source>
        <dbReference type="EMBL" id="SNZ15003.1"/>
    </source>
</evidence>
<dbReference type="RefSeq" id="WP_096602488.1">
    <property type="nucleotide sequence ID" value="NZ_OBEN01000007.1"/>
</dbReference>
<evidence type="ECO:0000259" key="2">
    <source>
        <dbReference type="Pfam" id="PF13439"/>
    </source>
</evidence>
<dbReference type="Pfam" id="PF13439">
    <property type="entry name" value="Glyco_transf_4"/>
    <property type="match status" value="1"/>
</dbReference>
<reference evidence="4" key="1">
    <citation type="submission" date="2017-09" db="EMBL/GenBank/DDBJ databases">
        <authorList>
            <person name="Varghese N."/>
            <person name="Submissions S."/>
        </authorList>
    </citation>
    <scope>NUCLEOTIDE SEQUENCE [LARGE SCALE GENOMIC DNA]</scope>
    <source>
        <strain evidence="4">DSM 2913</strain>
    </source>
</reference>
<dbReference type="GO" id="GO:0016757">
    <property type="term" value="F:glycosyltransferase activity"/>
    <property type="evidence" value="ECO:0007669"/>
    <property type="project" value="InterPro"/>
</dbReference>
<dbReference type="OrthoDB" id="3199616at2"/>
<keyword evidence="3" id="KW-0808">Transferase</keyword>
<name>A0A285P1G5_9AQUI</name>
<sequence length="352" mass="40599">MRIIHFIYDHINNPWVGGGGAVRAFEIYKRLAKKGYQITVVSGNYPKAQEGEKESIKFLFLGSDKNYIISTFSYALRAKSFLGKHYKDYDLIVEDFAPWNPIFAYRYQDKKPVVLQLQNYEGINILKKYFLLGLPFFLVERFYPKRYKHIISLSEFLNRAYKIKAQVIPSGVDKVENGFELGHYVAYLGRLDITQKGLDLLAKAIKELKHIKFKIAGDGKDREKFLKMVDGCKNMEYLGRLTGEEKVNFIKGSKFLVMPSRYEGQGIVALESASCGKPVIVSDIPVFSYVVQAGFGVSFRKDDPKDLTEKIKFLYERDDLVLEMGKKGVEFAKEHTWDKISERYEEYIKSLA</sequence>
<dbReference type="AlphaFoldDB" id="A0A285P1G5"/>
<feature type="domain" description="Glycosyltransferase subfamily 4-like N-terminal" evidence="2">
    <location>
        <begin position="18"/>
        <end position="173"/>
    </location>
</feature>
<feature type="domain" description="Glycosyl transferase family 1" evidence="1">
    <location>
        <begin position="183"/>
        <end position="328"/>
    </location>
</feature>
<evidence type="ECO:0000259" key="1">
    <source>
        <dbReference type="Pfam" id="PF00534"/>
    </source>
</evidence>
<proteinExistence type="predicted"/>
<dbReference type="CDD" id="cd03801">
    <property type="entry name" value="GT4_PimA-like"/>
    <property type="match status" value="1"/>
</dbReference>